<dbReference type="SUPFAM" id="SSF54928">
    <property type="entry name" value="RNA-binding domain, RBD"/>
    <property type="match status" value="1"/>
</dbReference>
<dbReference type="VEuPathDB" id="FungiDB:GGTG_11798"/>
<feature type="region of interest" description="Disordered" evidence="7">
    <location>
        <begin position="1"/>
        <end position="100"/>
    </location>
</feature>
<dbReference type="PANTHER" id="PTHR15481:SF0">
    <property type="entry name" value="LD23870P-RELATED"/>
    <property type="match status" value="1"/>
</dbReference>
<dbReference type="InterPro" id="IPR034201">
    <property type="entry name" value="RNPS1_RRM"/>
</dbReference>
<dbReference type="Proteomes" id="UP000006039">
    <property type="component" value="Unassembled WGS sequence"/>
</dbReference>
<dbReference type="STRING" id="644352.J3PE75"/>
<evidence type="ECO:0000256" key="3">
    <source>
        <dbReference type="ARBA" id="ARBA00022884"/>
    </source>
</evidence>
<dbReference type="EnsemblFungi" id="EJT70775">
    <property type="protein sequence ID" value="EJT70775"/>
    <property type="gene ID" value="GGTG_11798"/>
</dbReference>
<feature type="compositionally biased region" description="Low complexity" evidence="7">
    <location>
        <begin position="206"/>
        <end position="216"/>
    </location>
</feature>
<evidence type="ECO:0000256" key="7">
    <source>
        <dbReference type="SAM" id="MobiDB-lite"/>
    </source>
</evidence>
<feature type="compositionally biased region" description="Low complexity" evidence="7">
    <location>
        <begin position="254"/>
        <end position="263"/>
    </location>
</feature>
<reference evidence="9" key="2">
    <citation type="submission" date="2010-07" db="EMBL/GenBank/DDBJ databases">
        <authorList>
            <consortium name="The Broad Institute Genome Sequencing Platform"/>
            <consortium name="Broad Institute Genome Sequencing Center for Infectious Disease"/>
            <person name="Ma L.-J."/>
            <person name="Dead R."/>
            <person name="Young S."/>
            <person name="Zeng Q."/>
            <person name="Koehrsen M."/>
            <person name="Alvarado L."/>
            <person name="Berlin A."/>
            <person name="Chapman S.B."/>
            <person name="Chen Z."/>
            <person name="Freedman E."/>
            <person name="Gellesch M."/>
            <person name="Goldberg J."/>
            <person name="Griggs A."/>
            <person name="Gujja S."/>
            <person name="Heilman E.R."/>
            <person name="Heiman D."/>
            <person name="Hepburn T."/>
            <person name="Howarth C."/>
            <person name="Jen D."/>
            <person name="Larson L."/>
            <person name="Mehta T."/>
            <person name="Neiman D."/>
            <person name="Pearson M."/>
            <person name="Roberts A."/>
            <person name="Saif S."/>
            <person name="Shea T."/>
            <person name="Shenoy N."/>
            <person name="Sisk P."/>
            <person name="Stolte C."/>
            <person name="Sykes S."/>
            <person name="Walk T."/>
            <person name="White J."/>
            <person name="Yandava C."/>
            <person name="Haas B."/>
            <person name="Nusbaum C."/>
            <person name="Birren B."/>
        </authorList>
    </citation>
    <scope>NUCLEOTIDE SEQUENCE</scope>
    <source>
        <strain evidence="9">R3-111a-1</strain>
    </source>
</reference>
<feature type="compositionally biased region" description="Low complexity" evidence="7">
    <location>
        <begin position="43"/>
        <end position="53"/>
    </location>
</feature>
<evidence type="ECO:0000256" key="4">
    <source>
        <dbReference type="ARBA" id="ARBA00023187"/>
    </source>
</evidence>
<dbReference type="PANTHER" id="PTHR15481">
    <property type="entry name" value="RIBONUCLEIC ACID BINDING PROTEIN S1"/>
    <property type="match status" value="1"/>
</dbReference>
<keyword evidence="5" id="KW-0539">Nucleus</keyword>
<dbReference type="InterPro" id="IPR000504">
    <property type="entry name" value="RRM_dom"/>
</dbReference>
<dbReference type="InterPro" id="IPR012677">
    <property type="entry name" value="Nucleotide-bd_a/b_plait_sf"/>
</dbReference>
<reference evidence="10" key="5">
    <citation type="submission" date="2018-04" db="UniProtKB">
        <authorList>
            <consortium name="EnsemblFungi"/>
        </authorList>
    </citation>
    <scope>IDENTIFICATION</scope>
    <source>
        <strain evidence="10">R3-111a-1</strain>
    </source>
</reference>
<evidence type="ECO:0000256" key="2">
    <source>
        <dbReference type="ARBA" id="ARBA00022664"/>
    </source>
</evidence>
<dbReference type="RefSeq" id="XP_009227953.1">
    <property type="nucleotide sequence ID" value="XM_009229689.1"/>
</dbReference>
<evidence type="ECO:0000256" key="5">
    <source>
        <dbReference type="ARBA" id="ARBA00023242"/>
    </source>
</evidence>
<evidence type="ECO:0000256" key="6">
    <source>
        <dbReference type="PROSITE-ProRule" id="PRU00176"/>
    </source>
</evidence>
<reference evidence="10" key="4">
    <citation type="journal article" date="2015" name="G3 (Bethesda)">
        <title>Genome sequences of three phytopathogenic species of the Magnaporthaceae family of fungi.</title>
        <authorList>
            <person name="Okagaki L.H."/>
            <person name="Nunes C.C."/>
            <person name="Sailsbery J."/>
            <person name="Clay B."/>
            <person name="Brown D."/>
            <person name="John T."/>
            <person name="Oh Y."/>
            <person name="Young N."/>
            <person name="Fitzgerald M."/>
            <person name="Haas B.J."/>
            <person name="Zeng Q."/>
            <person name="Young S."/>
            <person name="Adiconis X."/>
            <person name="Fan L."/>
            <person name="Levin J.Z."/>
            <person name="Mitchell T.K."/>
            <person name="Okubara P.A."/>
            <person name="Farman M.L."/>
            <person name="Kohn L.M."/>
            <person name="Birren B."/>
            <person name="Ma L.-J."/>
            <person name="Dean R.A."/>
        </authorList>
    </citation>
    <scope>NUCLEOTIDE SEQUENCE</scope>
    <source>
        <strain evidence="10">R3-111a-1</strain>
    </source>
</reference>
<dbReference type="InterPro" id="IPR035979">
    <property type="entry name" value="RBD_domain_sf"/>
</dbReference>
<dbReference type="HOGENOM" id="CLU_054059_0_1_1"/>
<dbReference type="AlphaFoldDB" id="J3PE75"/>
<dbReference type="Gene3D" id="3.30.70.330">
    <property type="match status" value="1"/>
</dbReference>
<dbReference type="CDD" id="cd12365">
    <property type="entry name" value="RRM_RNPS1"/>
    <property type="match status" value="1"/>
</dbReference>
<accession>J3PE75</accession>
<comment type="subcellular location">
    <subcellularLocation>
        <location evidence="1">Nucleus</location>
    </subcellularLocation>
</comment>
<dbReference type="GO" id="GO:0005737">
    <property type="term" value="C:cytoplasm"/>
    <property type="evidence" value="ECO:0007669"/>
    <property type="project" value="TreeGrafter"/>
</dbReference>
<reference evidence="9" key="3">
    <citation type="submission" date="2010-09" db="EMBL/GenBank/DDBJ databases">
        <title>Annotation of Gaeumannomyces graminis var. tritici R3-111a-1.</title>
        <authorList>
            <consortium name="The Broad Institute Genome Sequencing Platform"/>
            <person name="Ma L.-J."/>
            <person name="Dead R."/>
            <person name="Young S.K."/>
            <person name="Zeng Q."/>
            <person name="Gargeya S."/>
            <person name="Fitzgerald M."/>
            <person name="Haas B."/>
            <person name="Abouelleil A."/>
            <person name="Alvarado L."/>
            <person name="Arachchi H.M."/>
            <person name="Berlin A."/>
            <person name="Brown A."/>
            <person name="Chapman S.B."/>
            <person name="Chen Z."/>
            <person name="Dunbar C."/>
            <person name="Freedman E."/>
            <person name="Gearin G."/>
            <person name="Gellesch M."/>
            <person name="Goldberg J."/>
            <person name="Griggs A."/>
            <person name="Gujja S."/>
            <person name="Heiman D."/>
            <person name="Howarth C."/>
            <person name="Larson L."/>
            <person name="Lui A."/>
            <person name="MacDonald P.J.P."/>
            <person name="Mehta T."/>
            <person name="Montmayeur A."/>
            <person name="Murphy C."/>
            <person name="Neiman D."/>
            <person name="Pearson M."/>
            <person name="Priest M."/>
            <person name="Roberts A."/>
            <person name="Saif S."/>
            <person name="Shea T."/>
            <person name="Shenoy N."/>
            <person name="Sisk P."/>
            <person name="Stolte C."/>
            <person name="Sykes S."/>
            <person name="Yandava C."/>
            <person name="Wortman J."/>
            <person name="Nusbaum C."/>
            <person name="Birren B."/>
        </authorList>
    </citation>
    <scope>NUCLEOTIDE SEQUENCE</scope>
    <source>
        <strain evidence="9">R3-111a-1</strain>
    </source>
</reference>
<keyword evidence="3 6" id="KW-0694">RNA-binding</keyword>
<evidence type="ECO:0000259" key="8">
    <source>
        <dbReference type="PROSITE" id="PS50102"/>
    </source>
</evidence>
<protein>
    <recommendedName>
        <fullName evidence="8">RRM domain-containing protein</fullName>
    </recommendedName>
</protein>
<dbReference type="GO" id="GO:0005654">
    <property type="term" value="C:nucleoplasm"/>
    <property type="evidence" value="ECO:0007669"/>
    <property type="project" value="TreeGrafter"/>
</dbReference>
<keyword evidence="2" id="KW-0507">mRNA processing</keyword>
<feature type="compositionally biased region" description="Basic and acidic residues" evidence="7">
    <location>
        <begin position="1"/>
        <end position="12"/>
    </location>
</feature>
<dbReference type="GeneID" id="20352256"/>
<feature type="compositionally biased region" description="Basic residues" evidence="7">
    <location>
        <begin position="29"/>
        <end position="42"/>
    </location>
</feature>
<name>J3PE75_GAET3</name>
<keyword evidence="11" id="KW-1185">Reference proteome</keyword>
<dbReference type="EMBL" id="GL385401">
    <property type="protein sequence ID" value="EJT70775.1"/>
    <property type="molecule type" value="Genomic_DNA"/>
</dbReference>
<dbReference type="eggNOG" id="KOG4209">
    <property type="taxonomic scope" value="Eukaryota"/>
</dbReference>
<gene>
    <name evidence="10" type="primary">20352256</name>
    <name evidence="9" type="ORF">GGTG_11798</name>
</gene>
<dbReference type="GO" id="GO:0061574">
    <property type="term" value="C:ASAP complex"/>
    <property type="evidence" value="ECO:0007669"/>
    <property type="project" value="TreeGrafter"/>
</dbReference>
<evidence type="ECO:0000313" key="11">
    <source>
        <dbReference type="Proteomes" id="UP000006039"/>
    </source>
</evidence>
<dbReference type="OrthoDB" id="252020at2759"/>
<organism evidence="9">
    <name type="scientific">Gaeumannomyces tritici (strain R3-111a-1)</name>
    <name type="common">Wheat and barley take-all root rot fungus</name>
    <name type="synonym">Gaeumannomyces graminis var. tritici</name>
    <dbReference type="NCBI Taxonomy" id="644352"/>
    <lineage>
        <taxon>Eukaryota</taxon>
        <taxon>Fungi</taxon>
        <taxon>Dikarya</taxon>
        <taxon>Ascomycota</taxon>
        <taxon>Pezizomycotina</taxon>
        <taxon>Sordariomycetes</taxon>
        <taxon>Sordariomycetidae</taxon>
        <taxon>Magnaporthales</taxon>
        <taxon>Magnaporthaceae</taxon>
        <taxon>Gaeumannomyces</taxon>
    </lineage>
</organism>
<proteinExistence type="predicted"/>
<feature type="compositionally biased region" description="Basic residues" evidence="7">
    <location>
        <begin position="330"/>
        <end position="345"/>
    </location>
</feature>
<dbReference type="SMART" id="SM00360">
    <property type="entry name" value="RRM"/>
    <property type="match status" value="1"/>
</dbReference>
<feature type="domain" description="RRM" evidence="8">
    <location>
        <begin position="100"/>
        <end position="178"/>
    </location>
</feature>
<evidence type="ECO:0000313" key="9">
    <source>
        <dbReference type="EMBL" id="EJT70775.1"/>
    </source>
</evidence>
<evidence type="ECO:0000313" key="10">
    <source>
        <dbReference type="EnsemblFungi" id="EJT70775"/>
    </source>
</evidence>
<keyword evidence="4" id="KW-0508">mRNA splicing</keyword>
<feature type="region of interest" description="Disordered" evidence="7">
    <location>
        <begin position="206"/>
        <end position="345"/>
    </location>
</feature>
<dbReference type="Pfam" id="PF00076">
    <property type="entry name" value="RRM_1"/>
    <property type="match status" value="1"/>
</dbReference>
<reference evidence="11" key="1">
    <citation type="submission" date="2010-07" db="EMBL/GenBank/DDBJ databases">
        <title>The genome sequence of Gaeumannomyces graminis var. tritici strain R3-111a-1.</title>
        <authorList>
            <consortium name="The Broad Institute Genome Sequencing Platform"/>
            <person name="Ma L.-J."/>
            <person name="Dead R."/>
            <person name="Young S."/>
            <person name="Zeng Q."/>
            <person name="Koehrsen M."/>
            <person name="Alvarado L."/>
            <person name="Berlin A."/>
            <person name="Chapman S.B."/>
            <person name="Chen Z."/>
            <person name="Freedman E."/>
            <person name="Gellesch M."/>
            <person name="Goldberg J."/>
            <person name="Griggs A."/>
            <person name="Gujja S."/>
            <person name="Heilman E.R."/>
            <person name="Heiman D."/>
            <person name="Hepburn T."/>
            <person name="Howarth C."/>
            <person name="Jen D."/>
            <person name="Larson L."/>
            <person name="Mehta T."/>
            <person name="Neiman D."/>
            <person name="Pearson M."/>
            <person name="Roberts A."/>
            <person name="Saif S."/>
            <person name="Shea T."/>
            <person name="Shenoy N."/>
            <person name="Sisk P."/>
            <person name="Stolte C."/>
            <person name="Sykes S."/>
            <person name="Walk T."/>
            <person name="White J."/>
            <person name="Yandava C."/>
            <person name="Haas B."/>
            <person name="Nusbaum C."/>
            <person name="Birren B."/>
        </authorList>
    </citation>
    <scope>NUCLEOTIDE SEQUENCE [LARGE SCALE GENOMIC DNA]</scope>
    <source>
        <strain evidence="11">R3-111a-1</strain>
    </source>
</reference>
<dbReference type="GO" id="GO:0000398">
    <property type="term" value="P:mRNA splicing, via spliceosome"/>
    <property type="evidence" value="ECO:0007669"/>
    <property type="project" value="TreeGrafter"/>
</dbReference>
<dbReference type="PROSITE" id="PS50102">
    <property type="entry name" value="RRM"/>
    <property type="match status" value="1"/>
</dbReference>
<evidence type="ECO:0000256" key="1">
    <source>
        <dbReference type="ARBA" id="ARBA00004123"/>
    </source>
</evidence>
<sequence length="345" mass="37013">MASRSRSRDDHRRSRSPVSDRSAGGSKSPRNRRSPSRGRSRSPSRYSRSPSPRRNGRYHDSRSRSRSRSRSGSLSPGRGRDTRMRSRSRGASKSPAPRNTKIVVERLTKNVNEDHLQEIFGTYGQIVDLDLPVNRQLGTNRGTAYILYAREPDAEAAIAHMHEGQIDGATVNVSIVLPKRKFSTSPPVARRGNPHINPRHIEEAARVGGLASSAVAGRGGARGGRSNRDRSPPTGPAAEGGGRYSHNRSDVYRPRSLSRSRSPVEGGKGTGGGGGGGGGTGGYRSRSNSPHSARSESRSRRRGGGGAGGGGGGRRRSPSRGSFSSYDRRSRSRSASRGRGGRGYR</sequence>
<dbReference type="GO" id="GO:0003723">
    <property type="term" value="F:RNA binding"/>
    <property type="evidence" value="ECO:0007669"/>
    <property type="project" value="UniProtKB-UniRule"/>
</dbReference>
<feature type="compositionally biased region" description="Gly residues" evidence="7">
    <location>
        <begin position="266"/>
        <end position="282"/>
    </location>
</feature>